<evidence type="ECO:0000313" key="11">
    <source>
        <dbReference type="EMBL" id="GAA4627094.1"/>
    </source>
</evidence>
<proteinExistence type="predicted"/>
<dbReference type="Gene3D" id="6.10.250.690">
    <property type="match status" value="1"/>
</dbReference>
<evidence type="ECO:0000256" key="4">
    <source>
        <dbReference type="ARBA" id="ARBA00023015"/>
    </source>
</evidence>
<dbReference type="CDD" id="cd00383">
    <property type="entry name" value="trans_reg_C"/>
    <property type="match status" value="1"/>
</dbReference>
<feature type="domain" description="Response regulatory" evidence="9">
    <location>
        <begin position="6"/>
        <end position="120"/>
    </location>
</feature>
<dbReference type="InterPro" id="IPR011006">
    <property type="entry name" value="CheY-like_superfamily"/>
</dbReference>
<dbReference type="SMART" id="SM00448">
    <property type="entry name" value="REC"/>
    <property type="match status" value="1"/>
</dbReference>
<dbReference type="PROSITE" id="PS50110">
    <property type="entry name" value="RESPONSE_REGULATORY"/>
    <property type="match status" value="1"/>
</dbReference>
<evidence type="ECO:0000256" key="6">
    <source>
        <dbReference type="ARBA" id="ARBA00023163"/>
    </source>
</evidence>
<evidence type="ECO:0000256" key="8">
    <source>
        <dbReference type="PROSITE-ProRule" id="PRU01091"/>
    </source>
</evidence>
<evidence type="ECO:0000259" key="10">
    <source>
        <dbReference type="PROSITE" id="PS51755"/>
    </source>
</evidence>
<feature type="DNA-binding region" description="OmpR/PhoB-type" evidence="8">
    <location>
        <begin position="134"/>
        <end position="231"/>
    </location>
</feature>
<evidence type="ECO:0000256" key="1">
    <source>
        <dbReference type="ARBA" id="ARBA00004496"/>
    </source>
</evidence>
<keyword evidence="12" id="KW-1185">Reference proteome</keyword>
<evidence type="ECO:0000256" key="7">
    <source>
        <dbReference type="PROSITE-ProRule" id="PRU00169"/>
    </source>
</evidence>
<keyword evidence="4" id="KW-0805">Transcription regulation</keyword>
<dbReference type="InterPro" id="IPR001789">
    <property type="entry name" value="Sig_transdc_resp-reg_receiver"/>
</dbReference>
<dbReference type="Gene3D" id="3.40.50.2300">
    <property type="match status" value="1"/>
</dbReference>
<dbReference type="SUPFAM" id="SSF52172">
    <property type="entry name" value="CheY-like"/>
    <property type="match status" value="1"/>
</dbReference>
<evidence type="ECO:0000256" key="2">
    <source>
        <dbReference type="ARBA" id="ARBA00022553"/>
    </source>
</evidence>
<dbReference type="PANTHER" id="PTHR48111:SF22">
    <property type="entry name" value="REGULATOR OF RPOS"/>
    <property type="match status" value="1"/>
</dbReference>
<organism evidence="11 12">
    <name type="scientific">Actinoallomurus vinaceus</name>
    <dbReference type="NCBI Taxonomy" id="1080074"/>
    <lineage>
        <taxon>Bacteria</taxon>
        <taxon>Bacillati</taxon>
        <taxon>Actinomycetota</taxon>
        <taxon>Actinomycetes</taxon>
        <taxon>Streptosporangiales</taxon>
        <taxon>Thermomonosporaceae</taxon>
        <taxon>Actinoallomurus</taxon>
    </lineage>
</organism>
<sequence>MVASARILVADDDPAVRSALERVLRFNGCEVELAEDGIGALEAVDAARPDVLILDVRMPNLDGLGACRMLRRRGDDIPILMLTARVDLDDRVTGLDAGADDYLTKPFELEELLARLRALLRRSRGFDDGDGPREEVLRFGDLIMNLTTRETHRGERPLELTRTEFDLLELMMRNPRHVLERSRILEEVWGYDFGRSSNSLDVYIGYLRRKTEEHGEPRVIHTVRGVGYALR</sequence>
<comment type="subcellular location">
    <subcellularLocation>
        <location evidence="1">Cytoplasm</location>
    </subcellularLocation>
</comment>
<dbReference type="RefSeq" id="WP_345432193.1">
    <property type="nucleotide sequence ID" value="NZ_BAABHK010000005.1"/>
</dbReference>
<dbReference type="InterPro" id="IPR039420">
    <property type="entry name" value="WalR-like"/>
</dbReference>
<dbReference type="Gene3D" id="1.10.10.10">
    <property type="entry name" value="Winged helix-like DNA-binding domain superfamily/Winged helix DNA-binding domain"/>
    <property type="match status" value="1"/>
</dbReference>
<keyword evidence="2 7" id="KW-0597">Phosphoprotein</keyword>
<dbReference type="SMART" id="SM00862">
    <property type="entry name" value="Trans_reg_C"/>
    <property type="match status" value="1"/>
</dbReference>
<evidence type="ECO:0000259" key="9">
    <source>
        <dbReference type="PROSITE" id="PS50110"/>
    </source>
</evidence>
<dbReference type="PANTHER" id="PTHR48111">
    <property type="entry name" value="REGULATOR OF RPOS"/>
    <property type="match status" value="1"/>
</dbReference>
<dbReference type="InterPro" id="IPR001867">
    <property type="entry name" value="OmpR/PhoB-type_DNA-bd"/>
</dbReference>
<dbReference type="Proteomes" id="UP001501442">
    <property type="component" value="Unassembled WGS sequence"/>
</dbReference>
<dbReference type="InterPro" id="IPR036388">
    <property type="entry name" value="WH-like_DNA-bd_sf"/>
</dbReference>
<gene>
    <name evidence="11" type="ORF">GCM10023196_037920</name>
</gene>
<evidence type="ECO:0000256" key="3">
    <source>
        <dbReference type="ARBA" id="ARBA00023012"/>
    </source>
</evidence>
<feature type="modified residue" description="4-aspartylphosphate" evidence="7">
    <location>
        <position position="55"/>
    </location>
</feature>
<name>A0ABP8U9I9_9ACTN</name>
<dbReference type="Pfam" id="PF00072">
    <property type="entry name" value="Response_reg"/>
    <property type="match status" value="1"/>
</dbReference>
<accession>A0ABP8U9I9</accession>
<keyword evidence="5 8" id="KW-0238">DNA-binding</keyword>
<feature type="domain" description="OmpR/PhoB-type" evidence="10">
    <location>
        <begin position="134"/>
        <end position="231"/>
    </location>
</feature>
<protein>
    <submittedName>
        <fullName evidence="11">Response regulator transcription factor</fullName>
    </submittedName>
</protein>
<evidence type="ECO:0000313" key="12">
    <source>
        <dbReference type="Proteomes" id="UP001501442"/>
    </source>
</evidence>
<comment type="caution">
    <text evidence="11">The sequence shown here is derived from an EMBL/GenBank/DDBJ whole genome shotgun (WGS) entry which is preliminary data.</text>
</comment>
<reference evidence="12" key="1">
    <citation type="journal article" date="2019" name="Int. J. Syst. Evol. Microbiol.">
        <title>The Global Catalogue of Microorganisms (GCM) 10K type strain sequencing project: providing services to taxonomists for standard genome sequencing and annotation.</title>
        <authorList>
            <consortium name="The Broad Institute Genomics Platform"/>
            <consortium name="The Broad Institute Genome Sequencing Center for Infectious Disease"/>
            <person name="Wu L."/>
            <person name="Ma J."/>
        </authorList>
    </citation>
    <scope>NUCLEOTIDE SEQUENCE [LARGE SCALE GENOMIC DNA]</scope>
    <source>
        <strain evidence="12">JCM 17939</strain>
    </source>
</reference>
<evidence type="ECO:0000256" key="5">
    <source>
        <dbReference type="ARBA" id="ARBA00023125"/>
    </source>
</evidence>
<dbReference type="EMBL" id="BAABHK010000005">
    <property type="protein sequence ID" value="GAA4627094.1"/>
    <property type="molecule type" value="Genomic_DNA"/>
</dbReference>
<keyword evidence="3" id="KW-0902">Two-component regulatory system</keyword>
<dbReference type="Pfam" id="PF00486">
    <property type="entry name" value="Trans_reg_C"/>
    <property type="match status" value="1"/>
</dbReference>
<keyword evidence="6" id="KW-0804">Transcription</keyword>
<dbReference type="PROSITE" id="PS51755">
    <property type="entry name" value="OMPR_PHOB"/>
    <property type="match status" value="1"/>
</dbReference>